<reference evidence="2" key="1">
    <citation type="submission" date="2015-11" db="EMBL/GenBank/DDBJ databases">
        <title>De novo transcriptome assembly of four potential Pierce s Disease insect vectors from Arizona vineyards.</title>
        <authorList>
            <person name="Tassone E.E."/>
        </authorList>
    </citation>
    <scope>NUCLEOTIDE SEQUENCE</scope>
</reference>
<dbReference type="EMBL" id="GEBQ01023295">
    <property type="protein sequence ID" value="JAT16682.1"/>
    <property type="molecule type" value="Transcribed_RNA"/>
</dbReference>
<name>A0A1B6KZ17_9HEMI</name>
<evidence type="ECO:0000313" key="2">
    <source>
        <dbReference type="EMBL" id="JAT16682.1"/>
    </source>
</evidence>
<feature type="non-terminal residue" evidence="2">
    <location>
        <position position="1"/>
    </location>
</feature>
<dbReference type="AlphaFoldDB" id="A0A1B6KZ17"/>
<sequence>NPCDRVPWVPMARALNTQQYALSIPTIQLTLPVNYGIPIAQLNPPPPNAPSQHYGLPSQNSGPPQNEPPHQHSGSPPQQFGQPLQHSGPPPQQYGTPPQHSRPPS</sequence>
<proteinExistence type="predicted"/>
<evidence type="ECO:0000256" key="1">
    <source>
        <dbReference type="SAM" id="MobiDB-lite"/>
    </source>
</evidence>
<protein>
    <submittedName>
        <fullName evidence="2">Uncharacterized protein</fullName>
    </submittedName>
</protein>
<organism evidence="2">
    <name type="scientific">Graphocephala atropunctata</name>
    <dbReference type="NCBI Taxonomy" id="36148"/>
    <lineage>
        <taxon>Eukaryota</taxon>
        <taxon>Metazoa</taxon>
        <taxon>Ecdysozoa</taxon>
        <taxon>Arthropoda</taxon>
        <taxon>Hexapoda</taxon>
        <taxon>Insecta</taxon>
        <taxon>Pterygota</taxon>
        <taxon>Neoptera</taxon>
        <taxon>Paraneoptera</taxon>
        <taxon>Hemiptera</taxon>
        <taxon>Auchenorrhyncha</taxon>
        <taxon>Membracoidea</taxon>
        <taxon>Cicadellidae</taxon>
        <taxon>Cicadellinae</taxon>
        <taxon>Cicadellini</taxon>
        <taxon>Graphocephala</taxon>
    </lineage>
</organism>
<accession>A0A1B6KZ17</accession>
<gene>
    <name evidence="2" type="ORF">g.53009</name>
</gene>
<feature type="non-terminal residue" evidence="2">
    <location>
        <position position="105"/>
    </location>
</feature>
<feature type="region of interest" description="Disordered" evidence="1">
    <location>
        <begin position="37"/>
        <end position="105"/>
    </location>
</feature>